<feature type="compositionally biased region" description="Polar residues" evidence="15">
    <location>
        <begin position="943"/>
        <end position="955"/>
    </location>
</feature>
<dbReference type="PROSITE" id="PS51198">
    <property type="entry name" value="UVRD_HELICASE_ATP_BIND"/>
    <property type="match status" value="1"/>
</dbReference>
<dbReference type="AlphaFoldDB" id="A0A4Y9F4Z3"/>
<dbReference type="GO" id="GO:0043138">
    <property type="term" value="F:3'-5' DNA helicase activity"/>
    <property type="evidence" value="ECO:0007669"/>
    <property type="project" value="UniProtKB-EC"/>
</dbReference>
<evidence type="ECO:0000313" key="19">
    <source>
        <dbReference type="Proteomes" id="UP000297951"/>
    </source>
</evidence>
<sequence>MTEQKPAETFLSPEEIAKVLGRPLPTAEQSAIISSPLVPRLVVAGAGSGKTATMVDRVVWLVANGLVRADQVLGVTFTRKAAGELRERMRSRLEELRRQGLVRENPGQGADGVMSDPTISTYHSYANTLVQQYGLRIGVEDDAQMLGGAQTWQLVAQIVEHYEGKLPEKDVAKSTMVEAIIKLSSECAEHLVSPDAVIDWCTETLKQVEHLGKPTVKGATTEQRALVQGLQLRIFYAELVKRYSSIKEQMQVMDYGDLIAKAAHIAKTVPQAAQTERELFRVVLLDEFQDTSHAQMQLFSDLFGAKADAPAHPVMAVGDPKQSIYGFRGASDGQLFSFYDYFPAEDRTASYLTVAWRNDTSILAAANRVAEPLSVSPDWVQRTHAIEVPPLVARPNPTAGRVLVGEYLTDLQEVRALGQMIAEQRSSFVGRPLSDMPTMAVLCKKRAMMEPLQEAFDELGVPYQVVGLGGLLDTPEIVDLVSVLRVLSDPGRSDALMRILAGARWRLGLSDLLAFGEWAEALKRQRELEIRFGITAQAAALRAEQEILDEVEGLSEAAERGATSARDLKDAGEQAPASAEDYRRLLQAAAPDVTDGASLIEALENLPQEGWVSARSGRSISAEGLKRLQAVSRELTYLRQFTADDLTTLISEIERTLLLDIELAARPGAHATSARRHLDAFYDVAATYDSTAPRVNALLLAAANGQPLEEGEAGVRFALSATGASASGISGFLAWLDAAAQQEAGLEMAAEAPRHDAVQILTVHASKGLEWDQVYIPGMAAGDFPDAKDERWTKQGDTLPWPLRGDAAYLPGWRSDFDHLQDLGDFMAQLSEQAVEHRTLEERRLAYVGYTRARSLLVLTTSGWKGTTAKPRFMSDFVAELLDAPVELAEILSELDPDQVGTVNPQSATITTALWPFDPFDGPYQMTWTSLQELEAAGPAPSPNESKQGNLTGLSPRQVVERAAQNVLRGGLEADTLAEALAALPDPIPEQSQEARDAIEDWQEETDLLLSLLAAPAENSSFELPGHLSASLLVNLVKDPQAVIDNMRRPMPQKPGIAARQGTIFHSWVEDHFGTSGMLDMDEDFDDDSTEEELNIPALRENFLASEWASREPWALEYPLETPLAGVTVRGRIDAIFTRTGGDGSTIWQLVDWKTGQPPRTKKELKERSVQLSLYRLGFARLQGVPEENVEAHFFYASTGKSIEVTNFSTRAELEKALEGAAQLAG</sequence>
<feature type="domain" description="UvrD-like helicase ATP-binding" evidence="16">
    <location>
        <begin position="23"/>
        <end position="359"/>
    </location>
</feature>
<dbReference type="InterPro" id="IPR014017">
    <property type="entry name" value="DNA_helicase_UvrD-like_C"/>
</dbReference>
<dbReference type="PANTHER" id="PTHR11070">
    <property type="entry name" value="UVRD / RECB / PCRA DNA HELICASE FAMILY MEMBER"/>
    <property type="match status" value="1"/>
</dbReference>
<evidence type="ECO:0000256" key="12">
    <source>
        <dbReference type="ARBA" id="ARBA00034808"/>
    </source>
</evidence>
<keyword evidence="10" id="KW-0413">Isomerase</keyword>
<proteinExistence type="predicted"/>
<evidence type="ECO:0000256" key="3">
    <source>
        <dbReference type="ARBA" id="ARBA00022763"/>
    </source>
</evidence>
<keyword evidence="3" id="KW-0227">DNA damage</keyword>
<evidence type="ECO:0000259" key="16">
    <source>
        <dbReference type="PROSITE" id="PS51198"/>
    </source>
</evidence>
<dbReference type="EMBL" id="SPQC01000009">
    <property type="protein sequence ID" value="TFU23223.1"/>
    <property type="molecule type" value="Genomic_DNA"/>
</dbReference>
<accession>A0A4Y9F4Z3</accession>
<evidence type="ECO:0000256" key="15">
    <source>
        <dbReference type="SAM" id="MobiDB-lite"/>
    </source>
</evidence>
<organism evidence="18 19">
    <name type="scientific">Rothia nasimurium</name>
    <dbReference type="NCBI Taxonomy" id="85336"/>
    <lineage>
        <taxon>Bacteria</taxon>
        <taxon>Bacillati</taxon>
        <taxon>Actinomycetota</taxon>
        <taxon>Actinomycetes</taxon>
        <taxon>Micrococcales</taxon>
        <taxon>Micrococcaceae</taxon>
        <taxon>Rothia</taxon>
    </lineage>
</organism>
<dbReference type="InterPro" id="IPR038726">
    <property type="entry name" value="PDDEXK_AddAB-type"/>
</dbReference>
<dbReference type="SUPFAM" id="SSF52540">
    <property type="entry name" value="P-loop containing nucleoside triphosphate hydrolases"/>
    <property type="match status" value="1"/>
</dbReference>
<dbReference type="PANTHER" id="PTHR11070:SF55">
    <property type="entry name" value="DNA 3'-5' HELICASE"/>
    <property type="match status" value="1"/>
</dbReference>
<gene>
    <name evidence="18" type="ORF">E4U03_03595</name>
</gene>
<dbReference type="GO" id="GO:0033202">
    <property type="term" value="C:DNA helicase complex"/>
    <property type="evidence" value="ECO:0007669"/>
    <property type="project" value="TreeGrafter"/>
</dbReference>
<dbReference type="PROSITE" id="PS51217">
    <property type="entry name" value="UVRD_HELICASE_CTER"/>
    <property type="match status" value="1"/>
</dbReference>
<keyword evidence="7 14" id="KW-0067">ATP-binding</keyword>
<keyword evidence="8" id="KW-0238">DNA-binding</keyword>
<dbReference type="OrthoDB" id="4812256at2"/>
<feature type="binding site" evidence="14">
    <location>
        <begin position="44"/>
        <end position="51"/>
    </location>
    <ligand>
        <name>ATP</name>
        <dbReference type="ChEBI" id="CHEBI:30616"/>
    </ligand>
</feature>
<dbReference type="InterPro" id="IPR027417">
    <property type="entry name" value="P-loop_NTPase"/>
</dbReference>
<feature type="region of interest" description="Disordered" evidence="15">
    <location>
        <begin position="935"/>
        <end position="956"/>
    </location>
</feature>
<dbReference type="GO" id="GO:0003677">
    <property type="term" value="F:DNA binding"/>
    <property type="evidence" value="ECO:0007669"/>
    <property type="project" value="UniProtKB-KW"/>
</dbReference>
<dbReference type="InterPro" id="IPR000212">
    <property type="entry name" value="DNA_helicase_UvrD/REP"/>
</dbReference>
<dbReference type="Proteomes" id="UP000297951">
    <property type="component" value="Unassembled WGS sequence"/>
</dbReference>
<keyword evidence="6" id="KW-0269">Exonuclease</keyword>
<evidence type="ECO:0000256" key="4">
    <source>
        <dbReference type="ARBA" id="ARBA00022801"/>
    </source>
</evidence>
<dbReference type="Gene3D" id="3.40.50.300">
    <property type="entry name" value="P-loop containing nucleotide triphosphate hydrolases"/>
    <property type="match status" value="4"/>
</dbReference>
<evidence type="ECO:0000256" key="13">
    <source>
        <dbReference type="ARBA" id="ARBA00048988"/>
    </source>
</evidence>
<dbReference type="RefSeq" id="WP_135011627.1">
    <property type="nucleotide sequence ID" value="NZ_JADGLK010000009.1"/>
</dbReference>
<feature type="domain" description="UvrD-like helicase C-terminal" evidence="17">
    <location>
        <begin position="360"/>
        <end position="768"/>
    </location>
</feature>
<keyword evidence="2 14" id="KW-0547">Nucleotide-binding</keyword>
<comment type="caution">
    <text evidence="18">The sequence shown here is derived from an EMBL/GenBank/DDBJ whole genome shotgun (WGS) entry which is preliminary data.</text>
</comment>
<dbReference type="Pfam" id="PF00580">
    <property type="entry name" value="UvrD-helicase"/>
    <property type="match status" value="1"/>
</dbReference>
<dbReference type="EC" id="5.6.2.4" evidence="12"/>
<evidence type="ECO:0000256" key="8">
    <source>
        <dbReference type="ARBA" id="ARBA00023125"/>
    </source>
</evidence>
<evidence type="ECO:0000256" key="10">
    <source>
        <dbReference type="ARBA" id="ARBA00023235"/>
    </source>
</evidence>
<evidence type="ECO:0000256" key="11">
    <source>
        <dbReference type="ARBA" id="ARBA00034617"/>
    </source>
</evidence>
<evidence type="ECO:0000256" key="6">
    <source>
        <dbReference type="ARBA" id="ARBA00022839"/>
    </source>
</evidence>
<dbReference type="Gene3D" id="1.10.486.10">
    <property type="entry name" value="PCRA, domain 4"/>
    <property type="match status" value="1"/>
</dbReference>
<keyword evidence="5 14" id="KW-0347">Helicase</keyword>
<dbReference type="GO" id="GO:0005524">
    <property type="term" value="F:ATP binding"/>
    <property type="evidence" value="ECO:0007669"/>
    <property type="project" value="UniProtKB-UniRule"/>
</dbReference>
<keyword evidence="1" id="KW-0540">Nuclease</keyword>
<dbReference type="Gene3D" id="3.90.320.10">
    <property type="match status" value="1"/>
</dbReference>
<evidence type="ECO:0000256" key="1">
    <source>
        <dbReference type="ARBA" id="ARBA00022722"/>
    </source>
</evidence>
<evidence type="ECO:0000256" key="2">
    <source>
        <dbReference type="ARBA" id="ARBA00022741"/>
    </source>
</evidence>
<keyword evidence="4 14" id="KW-0378">Hydrolase</keyword>
<dbReference type="InterPro" id="IPR014016">
    <property type="entry name" value="UvrD-like_ATP-bd"/>
</dbReference>
<evidence type="ECO:0000313" key="18">
    <source>
        <dbReference type="EMBL" id="TFU23223.1"/>
    </source>
</evidence>
<evidence type="ECO:0000256" key="5">
    <source>
        <dbReference type="ARBA" id="ARBA00022806"/>
    </source>
</evidence>
<evidence type="ECO:0000256" key="7">
    <source>
        <dbReference type="ARBA" id="ARBA00022840"/>
    </source>
</evidence>
<evidence type="ECO:0000256" key="14">
    <source>
        <dbReference type="PROSITE-ProRule" id="PRU00560"/>
    </source>
</evidence>
<keyword evidence="9" id="KW-0234">DNA repair</keyword>
<dbReference type="Pfam" id="PF13361">
    <property type="entry name" value="UvrD_C"/>
    <property type="match status" value="1"/>
</dbReference>
<dbReference type="GO" id="GO:0000725">
    <property type="term" value="P:recombinational repair"/>
    <property type="evidence" value="ECO:0007669"/>
    <property type="project" value="TreeGrafter"/>
</dbReference>
<dbReference type="InterPro" id="IPR011604">
    <property type="entry name" value="PDDEXK-like_dom_sf"/>
</dbReference>
<protein>
    <recommendedName>
        <fullName evidence="12">DNA 3'-5' helicase</fullName>
        <ecNumber evidence="12">5.6.2.4</ecNumber>
    </recommendedName>
</protein>
<evidence type="ECO:0000259" key="17">
    <source>
        <dbReference type="PROSITE" id="PS51217"/>
    </source>
</evidence>
<evidence type="ECO:0000256" key="9">
    <source>
        <dbReference type="ARBA" id="ARBA00023204"/>
    </source>
</evidence>
<dbReference type="CDD" id="cd17932">
    <property type="entry name" value="DEXQc_UvrD"/>
    <property type="match status" value="1"/>
</dbReference>
<name>A0A4Y9F4Z3_9MICC</name>
<reference evidence="18 19" key="1">
    <citation type="submission" date="2019-03" db="EMBL/GenBank/DDBJ databases">
        <title>Diversity of the mouse oral microbiome.</title>
        <authorList>
            <person name="Joseph S."/>
            <person name="Aduse-Opoku J."/>
            <person name="Curtis M."/>
            <person name="Wade W."/>
            <person name="Hashim A."/>
        </authorList>
    </citation>
    <scope>NUCLEOTIDE SEQUENCE [LARGE SCALE GENOMIC DNA]</scope>
    <source>
        <strain evidence="19">irhom_31</strain>
    </source>
</reference>
<dbReference type="Pfam" id="PF12705">
    <property type="entry name" value="PDDEXK_1"/>
    <property type="match status" value="1"/>
</dbReference>
<dbReference type="GO" id="GO:0004527">
    <property type="term" value="F:exonuclease activity"/>
    <property type="evidence" value="ECO:0007669"/>
    <property type="project" value="UniProtKB-KW"/>
</dbReference>
<comment type="catalytic activity">
    <reaction evidence="11">
        <text>Couples ATP hydrolysis with the unwinding of duplex DNA by translocating in the 3'-5' direction.</text>
        <dbReference type="EC" id="5.6.2.4"/>
    </reaction>
</comment>
<dbReference type="GO" id="GO:0005829">
    <property type="term" value="C:cytosol"/>
    <property type="evidence" value="ECO:0007669"/>
    <property type="project" value="TreeGrafter"/>
</dbReference>
<comment type="catalytic activity">
    <reaction evidence="13">
        <text>ATP + H2O = ADP + phosphate + H(+)</text>
        <dbReference type="Rhea" id="RHEA:13065"/>
        <dbReference type="ChEBI" id="CHEBI:15377"/>
        <dbReference type="ChEBI" id="CHEBI:15378"/>
        <dbReference type="ChEBI" id="CHEBI:30616"/>
        <dbReference type="ChEBI" id="CHEBI:43474"/>
        <dbReference type="ChEBI" id="CHEBI:456216"/>
        <dbReference type="EC" id="5.6.2.4"/>
    </reaction>
</comment>